<protein>
    <recommendedName>
        <fullName evidence="4">Secreted protein</fullName>
    </recommendedName>
</protein>
<dbReference type="AlphaFoldDB" id="A0A919MJ08"/>
<feature type="signal peptide" evidence="1">
    <location>
        <begin position="1"/>
        <end position="25"/>
    </location>
</feature>
<accession>A0A919MJ08</accession>
<dbReference type="Proteomes" id="UP000647172">
    <property type="component" value="Unassembled WGS sequence"/>
</dbReference>
<proteinExistence type="predicted"/>
<keyword evidence="3" id="KW-1185">Reference proteome</keyword>
<organism evidence="2 3">
    <name type="scientific">Actinoplanes nipponensis</name>
    <dbReference type="NCBI Taxonomy" id="135950"/>
    <lineage>
        <taxon>Bacteria</taxon>
        <taxon>Bacillati</taxon>
        <taxon>Actinomycetota</taxon>
        <taxon>Actinomycetes</taxon>
        <taxon>Micromonosporales</taxon>
        <taxon>Micromonosporaceae</taxon>
        <taxon>Actinoplanes</taxon>
    </lineage>
</organism>
<comment type="caution">
    <text evidence="2">The sequence shown here is derived from an EMBL/GenBank/DDBJ whole genome shotgun (WGS) entry which is preliminary data.</text>
</comment>
<evidence type="ECO:0008006" key="4">
    <source>
        <dbReference type="Google" id="ProtNLM"/>
    </source>
</evidence>
<sequence>MSARLAAVAAVGASIVVGAAGTAQAGVHAGKAPATVARADSWHPVAAYWSYPECSAAAGQFPGYAYCTYEGGSYPWVLWIWSW</sequence>
<name>A0A919MJ08_9ACTN</name>
<evidence type="ECO:0000256" key="1">
    <source>
        <dbReference type="SAM" id="SignalP"/>
    </source>
</evidence>
<dbReference type="EMBL" id="BOMQ01000008">
    <property type="protein sequence ID" value="GIE46971.1"/>
    <property type="molecule type" value="Genomic_DNA"/>
</dbReference>
<gene>
    <name evidence="2" type="ORF">Ani05nite_05050</name>
</gene>
<feature type="chain" id="PRO_5037780857" description="Secreted protein" evidence="1">
    <location>
        <begin position="26"/>
        <end position="83"/>
    </location>
</feature>
<keyword evidence="1" id="KW-0732">Signal</keyword>
<evidence type="ECO:0000313" key="3">
    <source>
        <dbReference type="Proteomes" id="UP000647172"/>
    </source>
</evidence>
<reference evidence="2" key="1">
    <citation type="submission" date="2021-01" db="EMBL/GenBank/DDBJ databases">
        <title>Whole genome shotgun sequence of Actinoplanes nipponensis NBRC 14063.</title>
        <authorList>
            <person name="Komaki H."/>
            <person name="Tamura T."/>
        </authorList>
    </citation>
    <scope>NUCLEOTIDE SEQUENCE</scope>
    <source>
        <strain evidence="2">NBRC 14063</strain>
    </source>
</reference>
<evidence type="ECO:0000313" key="2">
    <source>
        <dbReference type="EMBL" id="GIE46971.1"/>
    </source>
</evidence>